<geneLocation type="chloroplast" evidence="2"/>
<protein>
    <recommendedName>
        <fullName evidence="3">Transmembrane protein</fullName>
    </recommendedName>
</protein>
<gene>
    <name evidence="2" type="primary">orf196</name>
</gene>
<proteinExistence type="predicted"/>
<evidence type="ECO:0008006" key="3">
    <source>
        <dbReference type="Google" id="ProtNLM"/>
    </source>
</evidence>
<keyword evidence="1" id="KW-0472">Membrane</keyword>
<evidence type="ECO:0000313" key="2">
    <source>
        <dbReference type="EMBL" id="ARO74111.1"/>
    </source>
</evidence>
<sequence>MINIFKQISSQWSQILLTFLFFFLLAFSYFTRFLGNVLFNCICLVIVLIRKSKAPQKIRQKRISTEKVEKDEQVVDCGNFKVSANVFVQMRIFKILKTKYGFCSFYLQLLEVDKTLAKHLLNYSEDFFQINKHRNPAHYTYSSELIIFLSKIPNLGKFLDQTFDLLDEMDLNPEIVPKQIKIQDKIYPLIQVMNRF</sequence>
<organism evidence="2">
    <name type="scientific">Bryopsis sp. HV04063</name>
    <dbReference type="NCBI Taxonomy" id="1979421"/>
    <lineage>
        <taxon>Eukaryota</taxon>
        <taxon>Viridiplantae</taxon>
        <taxon>Chlorophyta</taxon>
        <taxon>core chlorophytes</taxon>
        <taxon>Ulvophyceae</taxon>
        <taxon>TCBD clade</taxon>
        <taxon>Bryopsidales</taxon>
        <taxon>Bryopsidineae</taxon>
        <taxon>Bryopsidaceae</taxon>
        <taxon>Bryopsis</taxon>
    </lineage>
</organism>
<dbReference type="EMBL" id="KY819063">
    <property type="protein sequence ID" value="ARO74111.1"/>
    <property type="molecule type" value="Genomic_DNA"/>
</dbReference>
<dbReference type="AlphaFoldDB" id="A0A2P0QH55"/>
<reference evidence="2" key="1">
    <citation type="submission" date="2017-03" db="EMBL/GenBank/DDBJ databases">
        <title>Chloroplast genome evolution in siphonous green algae.</title>
        <authorList>
            <person name="Cremen M.C."/>
            <person name="Marcelino V.R."/>
            <person name="Verbruggen H."/>
        </authorList>
    </citation>
    <scope>NUCLEOTIDE SEQUENCE</scope>
</reference>
<accession>A0A2P0QH55</accession>
<keyword evidence="2" id="KW-0934">Plastid</keyword>
<keyword evidence="1" id="KW-1133">Transmembrane helix</keyword>
<dbReference type="GeneID" id="37277594"/>
<name>A0A2P0QH55_9CHLO</name>
<evidence type="ECO:0000256" key="1">
    <source>
        <dbReference type="SAM" id="Phobius"/>
    </source>
</evidence>
<keyword evidence="2" id="KW-0150">Chloroplast</keyword>
<feature type="transmembrane region" description="Helical" evidence="1">
    <location>
        <begin position="12"/>
        <end position="30"/>
    </location>
</feature>
<keyword evidence="1" id="KW-0812">Transmembrane</keyword>
<dbReference type="RefSeq" id="YP_009472413.1">
    <property type="nucleotide sequence ID" value="NC_037363.1"/>
</dbReference>